<evidence type="ECO:0000313" key="3">
    <source>
        <dbReference type="Proteomes" id="UP001275084"/>
    </source>
</evidence>
<organism evidence="2 3">
    <name type="scientific">Lasiosphaeria hispida</name>
    <dbReference type="NCBI Taxonomy" id="260671"/>
    <lineage>
        <taxon>Eukaryota</taxon>
        <taxon>Fungi</taxon>
        <taxon>Dikarya</taxon>
        <taxon>Ascomycota</taxon>
        <taxon>Pezizomycotina</taxon>
        <taxon>Sordariomycetes</taxon>
        <taxon>Sordariomycetidae</taxon>
        <taxon>Sordariales</taxon>
        <taxon>Lasiosphaeriaceae</taxon>
        <taxon>Lasiosphaeria</taxon>
    </lineage>
</organism>
<keyword evidence="3" id="KW-1185">Reference proteome</keyword>
<feature type="non-terminal residue" evidence="2">
    <location>
        <position position="311"/>
    </location>
</feature>
<dbReference type="Proteomes" id="UP001275084">
    <property type="component" value="Unassembled WGS sequence"/>
</dbReference>
<dbReference type="PANTHER" id="PTHR24148:SF73">
    <property type="entry name" value="HET DOMAIN PROTEIN (AFU_ORTHOLOGUE AFUA_8G01020)"/>
    <property type="match status" value="1"/>
</dbReference>
<dbReference type="InterPro" id="IPR010730">
    <property type="entry name" value="HET"/>
</dbReference>
<evidence type="ECO:0000313" key="2">
    <source>
        <dbReference type="EMBL" id="KAK3348858.1"/>
    </source>
</evidence>
<sequence length="311" mass="35490">MLDSLPLPTQGQYTYKPLEIGDSIRLLTLHLGTRDGLIDCTLSHTPIKDCQYRALSYEWGDDGDVGGIITVNGLLFPRRIQKNLESALREIRSEKEDVVLWIDALCINQGDATEKGHQVAMMRKIFREADSVIAWLGPEADNSEMVMDLIADKTTLRETAEHRELSDAELEALTPVAYRSYWSRVWIIQEFFLAKNLEIRCGTKAVSYDEFKNYLEAMSLPHSQFRDSPWNRGSSSPPAHTHMFARLVPQPTGPDSILFNTHLFSWLRRSYDCKSQASNPRDYIYALLGVSDDCTHGELVPDYDDREETVR</sequence>
<name>A0AAJ0HDK2_9PEZI</name>
<evidence type="ECO:0000259" key="1">
    <source>
        <dbReference type="Pfam" id="PF06985"/>
    </source>
</evidence>
<dbReference type="Pfam" id="PF06985">
    <property type="entry name" value="HET"/>
    <property type="match status" value="1"/>
</dbReference>
<accession>A0AAJ0HDK2</accession>
<dbReference type="InterPro" id="IPR052895">
    <property type="entry name" value="HetReg/Transcr_Mod"/>
</dbReference>
<feature type="domain" description="Heterokaryon incompatibility" evidence="1">
    <location>
        <begin position="52"/>
        <end position="190"/>
    </location>
</feature>
<reference evidence="2" key="1">
    <citation type="journal article" date="2023" name="Mol. Phylogenet. Evol.">
        <title>Genome-scale phylogeny and comparative genomics of the fungal order Sordariales.</title>
        <authorList>
            <person name="Hensen N."/>
            <person name="Bonometti L."/>
            <person name="Westerberg I."/>
            <person name="Brannstrom I.O."/>
            <person name="Guillou S."/>
            <person name="Cros-Aarteil S."/>
            <person name="Calhoun S."/>
            <person name="Haridas S."/>
            <person name="Kuo A."/>
            <person name="Mondo S."/>
            <person name="Pangilinan J."/>
            <person name="Riley R."/>
            <person name="LaButti K."/>
            <person name="Andreopoulos B."/>
            <person name="Lipzen A."/>
            <person name="Chen C."/>
            <person name="Yan M."/>
            <person name="Daum C."/>
            <person name="Ng V."/>
            <person name="Clum A."/>
            <person name="Steindorff A."/>
            <person name="Ohm R.A."/>
            <person name="Martin F."/>
            <person name="Silar P."/>
            <person name="Natvig D.O."/>
            <person name="Lalanne C."/>
            <person name="Gautier V."/>
            <person name="Ament-Velasquez S.L."/>
            <person name="Kruys A."/>
            <person name="Hutchinson M.I."/>
            <person name="Powell A.J."/>
            <person name="Barry K."/>
            <person name="Miller A.N."/>
            <person name="Grigoriev I.V."/>
            <person name="Debuchy R."/>
            <person name="Gladieux P."/>
            <person name="Hiltunen Thoren M."/>
            <person name="Johannesson H."/>
        </authorList>
    </citation>
    <scope>NUCLEOTIDE SEQUENCE</scope>
    <source>
        <strain evidence="2">CBS 955.72</strain>
    </source>
</reference>
<dbReference type="PANTHER" id="PTHR24148">
    <property type="entry name" value="ANKYRIN REPEAT DOMAIN-CONTAINING PROTEIN 39 HOMOLOG-RELATED"/>
    <property type="match status" value="1"/>
</dbReference>
<reference evidence="2" key="2">
    <citation type="submission" date="2023-06" db="EMBL/GenBank/DDBJ databases">
        <authorList>
            <consortium name="Lawrence Berkeley National Laboratory"/>
            <person name="Haridas S."/>
            <person name="Hensen N."/>
            <person name="Bonometti L."/>
            <person name="Westerberg I."/>
            <person name="Brannstrom I.O."/>
            <person name="Guillou S."/>
            <person name="Cros-Aarteil S."/>
            <person name="Calhoun S."/>
            <person name="Kuo A."/>
            <person name="Mondo S."/>
            <person name="Pangilinan J."/>
            <person name="Riley R."/>
            <person name="Labutti K."/>
            <person name="Andreopoulos B."/>
            <person name="Lipzen A."/>
            <person name="Chen C."/>
            <person name="Yanf M."/>
            <person name="Daum C."/>
            <person name="Ng V."/>
            <person name="Clum A."/>
            <person name="Steindorff A."/>
            <person name="Ohm R."/>
            <person name="Martin F."/>
            <person name="Silar P."/>
            <person name="Natvig D."/>
            <person name="Lalanne C."/>
            <person name="Gautier V."/>
            <person name="Ament-Velasquez S.L."/>
            <person name="Kruys A."/>
            <person name="Hutchinson M.I."/>
            <person name="Powell A.J."/>
            <person name="Barry K."/>
            <person name="Miller A.N."/>
            <person name="Grigoriev I.V."/>
            <person name="Debuchy R."/>
            <person name="Gladieux P."/>
            <person name="Thoren M.H."/>
            <person name="Johannesson H."/>
        </authorList>
    </citation>
    <scope>NUCLEOTIDE SEQUENCE</scope>
    <source>
        <strain evidence="2">CBS 955.72</strain>
    </source>
</reference>
<dbReference type="EMBL" id="JAUIQD010000005">
    <property type="protein sequence ID" value="KAK3348858.1"/>
    <property type="molecule type" value="Genomic_DNA"/>
</dbReference>
<protein>
    <submittedName>
        <fullName evidence="2">Heterokaryon incompatibility protein-domain-containing protein</fullName>
    </submittedName>
</protein>
<dbReference type="AlphaFoldDB" id="A0AAJ0HDK2"/>
<gene>
    <name evidence="2" type="ORF">B0T25DRAFT_481154</name>
</gene>
<comment type="caution">
    <text evidence="2">The sequence shown here is derived from an EMBL/GenBank/DDBJ whole genome shotgun (WGS) entry which is preliminary data.</text>
</comment>
<proteinExistence type="predicted"/>